<gene>
    <name evidence="2" type="ORF">EJ08DRAFT_697797</name>
</gene>
<dbReference type="AlphaFoldDB" id="A0A9P4NRI9"/>
<dbReference type="Proteomes" id="UP000800235">
    <property type="component" value="Unassembled WGS sequence"/>
</dbReference>
<accession>A0A9P4NRI9</accession>
<comment type="caution">
    <text evidence="2">The sequence shown here is derived from an EMBL/GenBank/DDBJ whole genome shotgun (WGS) entry which is preliminary data.</text>
</comment>
<organism evidence="2 3">
    <name type="scientific">Tothia fuscella</name>
    <dbReference type="NCBI Taxonomy" id="1048955"/>
    <lineage>
        <taxon>Eukaryota</taxon>
        <taxon>Fungi</taxon>
        <taxon>Dikarya</taxon>
        <taxon>Ascomycota</taxon>
        <taxon>Pezizomycotina</taxon>
        <taxon>Dothideomycetes</taxon>
        <taxon>Pleosporomycetidae</taxon>
        <taxon>Venturiales</taxon>
        <taxon>Cylindrosympodiaceae</taxon>
        <taxon>Tothia</taxon>
    </lineage>
</organism>
<reference evidence="2" key="1">
    <citation type="journal article" date="2020" name="Stud. Mycol.">
        <title>101 Dothideomycetes genomes: a test case for predicting lifestyles and emergence of pathogens.</title>
        <authorList>
            <person name="Haridas S."/>
            <person name="Albert R."/>
            <person name="Binder M."/>
            <person name="Bloem J."/>
            <person name="Labutti K."/>
            <person name="Salamov A."/>
            <person name="Andreopoulos B."/>
            <person name="Baker S."/>
            <person name="Barry K."/>
            <person name="Bills G."/>
            <person name="Bluhm B."/>
            <person name="Cannon C."/>
            <person name="Castanera R."/>
            <person name="Culley D."/>
            <person name="Daum C."/>
            <person name="Ezra D."/>
            <person name="Gonzalez J."/>
            <person name="Henrissat B."/>
            <person name="Kuo A."/>
            <person name="Liang C."/>
            <person name="Lipzen A."/>
            <person name="Lutzoni F."/>
            <person name="Magnuson J."/>
            <person name="Mondo S."/>
            <person name="Nolan M."/>
            <person name="Ohm R."/>
            <person name="Pangilinan J."/>
            <person name="Park H.-J."/>
            <person name="Ramirez L."/>
            <person name="Alfaro M."/>
            <person name="Sun H."/>
            <person name="Tritt A."/>
            <person name="Yoshinaga Y."/>
            <person name="Zwiers L.-H."/>
            <person name="Turgeon B."/>
            <person name="Goodwin S."/>
            <person name="Spatafora J."/>
            <person name="Crous P."/>
            <person name="Grigoriev I."/>
        </authorList>
    </citation>
    <scope>NUCLEOTIDE SEQUENCE</scope>
    <source>
        <strain evidence="2">CBS 130266</strain>
    </source>
</reference>
<proteinExistence type="predicted"/>
<name>A0A9P4NRI9_9PEZI</name>
<sequence length="579" mass="65599">MAPKGLSQYWAQHKEWYYEHYAPRTKGFYQQASKDFASPKNRFRNRYEAAADDPVNSALGPGFSRGPYHVDYPREEYPKDAKASSAKSVKKTSKAGKSGKETSKAKRKQASKASKVTKTQSKKSAGDGKKAPLKLKGGSPLPPEEGETEDDEADDDQAEEDEVEDAGHPAVPTLPGLPPEMRQMITDVIVRQTHITPDLEAWELRHVASLDAYFDSERFYSSLFRVPGFVDNFLTAVRLLRAPDRPTIFASIDSIRCAELARRARLADSWIGGIHSGGAQPEYEMFDYDYAVARYHEERISQYGADNMMSPIAPVGPLFEYASDRSHAPEAAIFRAWYRQRNPLLERIGELGCTPTDQFWDVMLDHPIDNPRPNVTGRPSIRAQLSNLRDLRFVFDMNDIHIIEDMESRQSPVEALVEDITFFFVDSFHELSPPGLRGHGNHPLETLRLDVIVRHPDMSGEFFEEVRQEFFNGYNWPHLLEDLSQYFQSLHTIHLRISGPARTTGSVWARGQPDPQDPTAVPSFHGTAIPGSVLRAMEGRSIADGQEYDPDDMDEEEWDDLFRAVEEDEFQQDVLDNET</sequence>
<keyword evidence="3" id="KW-1185">Reference proteome</keyword>
<evidence type="ECO:0000256" key="1">
    <source>
        <dbReference type="SAM" id="MobiDB-lite"/>
    </source>
</evidence>
<feature type="compositionally biased region" description="Acidic residues" evidence="1">
    <location>
        <begin position="144"/>
        <end position="164"/>
    </location>
</feature>
<protein>
    <submittedName>
        <fullName evidence="2">Uncharacterized protein</fullName>
    </submittedName>
</protein>
<dbReference type="EMBL" id="MU007042">
    <property type="protein sequence ID" value="KAF2430004.1"/>
    <property type="molecule type" value="Genomic_DNA"/>
</dbReference>
<feature type="region of interest" description="Disordered" evidence="1">
    <location>
        <begin position="44"/>
        <end position="179"/>
    </location>
</feature>
<evidence type="ECO:0000313" key="3">
    <source>
        <dbReference type="Proteomes" id="UP000800235"/>
    </source>
</evidence>
<feature type="compositionally biased region" description="Basic and acidic residues" evidence="1">
    <location>
        <begin position="71"/>
        <end position="82"/>
    </location>
</feature>
<evidence type="ECO:0000313" key="2">
    <source>
        <dbReference type="EMBL" id="KAF2430004.1"/>
    </source>
</evidence>